<dbReference type="EC" id="1.1.1.169" evidence="4 11"/>
<organism evidence="14 15">
    <name type="scientific">Glycomyces artemisiae</name>
    <dbReference type="NCBI Taxonomy" id="1076443"/>
    <lineage>
        <taxon>Bacteria</taxon>
        <taxon>Bacillati</taxon>
        <taxon>Actinomycetota</taxon>
        <taxon>Actinomycetes</taxon>
        <taxon>Glycomycetales</taxon>
        <taxon>Glycomycetaceae</taxon>
        <taxon>Glycomyces</taxon>
    </lineage>
</organism>
<evidence type="ECO:0000256" key="7">
    <source>
        <dbReference type="ARBA" id="ARBA00022857"/>
    </source>
</evidence>
<dbReference type="SUPFAM" id="SSF51735">
    <property type="entry name" value="NAD(P)-binding Rossmann-fold domains"/>
    <property type="match status" value="1"/>
</dbReference>
<comment type="similarity">
    <text evidence="3 11">Belongs to the ketopantoate reductase family.</text>
</comment>
<keyword evidence="8 11" id="KW-0560">Oxidoreductase</keyword>
<keyword evidence="15" id="KW-1185">Reference proteome</keyword>
<dbReference type="InterPro" id="IPR050838">
    <property type="entry name" value="Ketopantoate_reductase"/>
</dbReference>
<comment type="function">
    <text evidence="1 11">Catalyzes the NADPH-dependent reduction of ketopantoate into pantoic acid.</text>
</comment>
<dbReference type="GO" id="GO:0008677">
    <property type="term" value="F:2-dehydropantoate 2-reductase activity"/>
    <property type="evidence" value="ECO:0007669"/>
    <property type="project" value="UniProtKB-EC"/>
</dbReference>
<dbReference type="InterPro" id="IPR013752">
    <property type="entry name" value="KPA_reductase"/>
</dbReference>
<dbReference type="EMBL" id="PVTJ01000001">
    <property type="protein sequence ID" value="PRY62467.1"/>
    <property type="molecule type" value="Genomic_DNA"/>
</dbReference>
<evidence type="ECO:0000256" key="3">
    <source>
        <dbReference type="ARBA" id="ARBA00007870"/>
    </source>
</evidence>
<dbReference type="InterPro" id="IPR013328">
    <property type="entry name" value="6PGD_dom2"/>
</dbReference>
<evidence type="ECO:0000256" key="11">
    <source>
        <dbReference type="RuleBase" id="RU362068"/>
    </source>
</evidence>
<keyword evidence="6 11" id="KW-0566">Pantothenate biosynthesis</keyword>
<name>A0A2T0UX96_9ACTN</name>
<evidence type="ECO:0000256" key="6">
    <source>
        <dbReference type="ARBA" id="ARBA00022655"/>
    </source>
</evidence>
<dbReference type="NCBIfam" id="NF006083">
    <property type="entry name" value="PRK08229.1"/>
    <property type="match status" value="1"/>
</dbReference>
<evidence type="ECO:0000256" key="8">
    <source>
        <dbReference type="ARBA" id="ARBA00023002"/>
    </source>
</evidence>
<dbReference type="PANTHER" id="PTHR43765:SF2">
    <property type="entry name" value="2-DEHYDROPANTOATE 2-REDUCTASE"/>
    <property type="match status" value="1"/>
</dbReference>
<dbReference type="GO" id="GO:0005737">
    <property type="term" value="C:cytoplasm"/>
    <property type="evidence" value="ECO:0007669"/>
    <property type="project" value="TreeGrafter"/>
</dbReference>
<sequence>MICVYGAGSIGCYVGGRLAAAGADVVFVGRERIAAEVRAHGLRLTDLDGADERVPAPRYETDPAAAADADLVLVAVKSAATADAAAQLAPLLRPGTPVVSFQNGLRNAATLRSGLPEAVVIPGMVAFNVVHRGDGAFHRGTGGGLEAQAHPALAPHLDAFARAAMPLALHDDLLGVQAAKLLLNLNNAVNALSGLPLRTELSQRPYRRVLARAQREALAAYKAAGIRPAKTAGADPRLVPHVLGLPDALFTRIAARMLAVDPHARSSTADDLAAGRPTEVDYLNGEIAALAAEHGAAAPVNERLTALVHAAEAGGRRDFTGPELLAAVVRPD</sequence>
<dbReference type="Gene3D" id="1.10.1040.10">
    <property type="entry name" value="N-(1-d-carboxylethyl)-l-norvaline Dehydrogenase, domain 2"/>
    <property type="match status" value="1"/>
</dbReference>
<dbReference type="InterPro" id="IPR036291">
    <property type="entry name" value="NAD(P)-bd_dom_sf"/>
</dbReference>
<dbReference type="InterPro" id="IPR008927">
    <property type="entry name" value="6-PGluconate_DH-like_C_sf"/>
</dbReference>
<feature type="domain" description="Ketopantoate reductase C-terminal" evidence="13">
    <location>
        <begin position="174"/>
        <end position="312"/>
    </location>
</feature>
<accession>A0A2T0UX96</accession>
<evidence type="ECO:0000256" key="1">
    <source>
        <dbReference type="ARBA" id="ARBA00002919"/>
    </source>
</evidence>
<dbReference type="OrthoDB" id="9796561at2"/>
<comment type="caution">
    <text evidence="14">The sequence shown here is derived from an EMBL/GenBank/DDBJ whole genome shotgun (WGS) entry which is preliminary data.</text>
</comment>
<evidence type="ECO:0000259" key="13">
    <source>
        <dbReference type="Pfam" id="PF08546"/>
    </source>
</evidence>
<dbReference type="UniPathway" id="UPA00028">
    <property type="reaction ID" value="UER00004"/>
</dbReference>
<evidence type="ECO:0000256" key="4">
    <source>
        <dbReference type="ARBA" id="ARBA00013014"/>
    </source>
</evidence>
<evidence type="ECO:0000256" key="2">
    <source>
        <dbReference type="ARBA" id="ARBA00004994"/>
    </source>
</evidence>
<proteinExistence type="inferred from homology"/>
<dbReference type="InterPro" id="IPR013332">
    <property type="entry name" value="KPR_N"/>
</dbReference>
<feature type="domain" description="Ketopantoate reductase N-terminal" evidence="12">
    <location>
        <begin position="2"/>
        <end position="146"/>
    </location>
</feature>
<evidence type="ECO:0000256" key="9">
    <source>
        <dbReference type="ARBA" id="ARBA00032024"/>
    </source>
</evidence>
<dbReference type="Pfam" id="PF02558">
    <property type="entry name" value="ApbA"/>
    <property type="match status" value="1"/>
</dbReference>
<evidence type="ECO:0000259" key="12">
    <source>
        <dbReference type="Pfam" id="PF02558"/>
    </source>
</evidence>
<dbReference type="Gene3D" id="3.40.50.720">
    <property type="entry name" value="NAD(P)-binding Rossmann-like Domain"/>
    <property type="match status" value="1"/>
</dbReference>
<dbReference type="AlphaFoldDB" id="A0A2T0UX96"/>
<reference evidence="14 15" key="1">
    <citation type="submission" date="2018-03" db="EMBL/GenBank/DDBJ databases">
        <title>Genomic Encyclopedia of Type Strains, Phase III (KMG-III): the genomes of soil and plant-associated and newly described type strains.</title>
        <authorList>
            <person name="Whitman W."/>
        </authorList>
    </citation>
    <scope>NUCLEOTIDE SEQUENCE [LARGE SCALE GENOMIC DNA]</scope>
    <source>
        <strain evidence="14 15">CGMCC 4.7067</strain>
    </source>
</reference>
<evidence type="ECO:0000256" key="10">
    <source>
        <dbReference type="ARBA" id="ARBA00048793"/>
    </source>
</evidence>
<evidence type="ECO:0000313" key="14">
    <source>
        <dbReference type="EMBL" id="PRY62467.1"/>
    </source>
</evidence>
<evidence type="ECO:0000313" key="15">
    <source>
        <dbReference type="Proteomes" id="UP000238176"/>
    </source>
</evidence>
<dbReference type="InterPro" id="IPR003710">
    <property type="entry name" value="ApbA"/>
</dbReference>
<dbReference type="Proteomes" id="UP000238176">
    <property type="component" value="Unassembled WGS sequence"/>
</dbReference>
<comment type="catalytic activity">
    <reaction evidence="10 11">
        <text>(R)-pantoate + NADP(+) = 2-dehydropantoate + NADPH + H(+)</text>
        <dbReference type="Rhea" id="RHEA:16233"/>
        <dbReference type="ChEBI" id="CHEBI:11561"/>
        <dbReference type="ChEBI" id="CHEBI:15378"/>
        <dbReference type="ChEBI" id="CHEBI:15980"/>
        <dbReference type="ChEBI" id="CHEBI:57783"/>
        <dbReference type="ChEBI" id="CHEBI:58349"/>
        <dbReference type="EC" id="1.1.1.169"/>
    </reaction>
</comment>
<dbReference type="NCBIfam" id="TIGR00745">
    <property type="entry name" value="apbA_panE"/>
    <property type="match status" value="1"/>
</dbReference>
<evidence type="ECO:0000256" key="5">
    <source>
        <dbReference type="ARBA" id="ARBA00019465"/>
    </source>
</evidence>
<dbReference type="SUPFAM" id="SSF48179">
    <property type="entry name" value="6-phosphogluconate dehydrogenase C-terminal domain-like"/>
    <property type="match status" value="1"/>
</dbReference>
<gene>
    <name evidence="14" type="ORF">B0I28_101801</name>
</gene>
<dbReference type="PANTHER" id="PTHR43765">
    <property type="entry name" value="2-DEHYDROPANTOATE 2-REDUCTASE-RELATED"/>
    <property type="match status" value="1"/>
</dbReference>
<protein>
    <recommendedName>
        <fullName evidence="5 11">2-dehydropantoate 2-reductase</fullName>
        <ecNumber evidence="4 11">1.1.1.169</ecNumber>
    </recommendedName>
    <alternativeName>
        <fullName evidence="9 11">Ketopantoate reductase</fullName>
    </alternativeName>
</protein>
<comment type="pathway">
    <text evidence="2 11">Cofactor biosynthesis; (R)-pantothenate biosynthesis; (R)-pantoate from 3-methyl-2-oxobutanoate: step 2/2.</text>
</comment>
<keyword evidence="7 11" id="KW-0521">NADP</keyword>
<dbReference type="GO" id="GO:0050661">
    <property type="term" value="F:NADP binding"/>
    <property type="evidence" value="ECO:0007669"/>
    <property type="project" value="TreeGrafter"/>
</dbReference>
<dbReference type="RefSeq" id="WP_106362477.1">
    <property type="nucleotide sequence ID" value="NZ_PVTJ01000001.1"/>
</dbReference>
<dbReference type="Pfam" id="PF08546">
    <property type="entry name" value="ApbA_C"/>
    <property type="match status" value="1"/>
</dbReference>
<dbReference type="GO" id="GO:0015940">
    <property type="term" value="P:pantothenate biosynthetic process"/>
    <property type="evidence" value="ECO:0007669"/>
    <property type="project" value="UniProtKB-UniPathway"/>
</dbReference>